<dbReference type="EMBL" id="JACEIK010007194">
    <property type="protein sequence ID" value="MCE3049861.1"/>
    <property type="molecule type" value="Genomic_DNA"/>
</dbReference>
<evidence type="ECO:0000313" key="1">
    <source>
        <dbReference type="EMBL" id="MCE3049861.1"/>
    </source>
</evidence>
<proteinExistence type="predicted"/>
<keyword evidence="2" id="KW-1185">Reference proteome</keyword>
<protein>
    <submittedName>
        <fullName evidence="1">Uncharacterized protein</fullName>
    </submittedName>
</protein>
<sequence length="109" mass="12056">MKKPELCPYSLMKSFSGNMIDEELAVKELAGPAKHQRITGGYLRTAAELSMRSRELGVADIQLAIERKITNLDPRTANATRGQGTGLEQILARTNAPSAFRRTRLVNSR</sequence>
<reference evidence="1 2" key="1">
    <citation type="journal article" date="2021" name="BMC Genomics">
        <title>Datura genome reveals duplications of psychoactive alkaloid biosynthetic genes and high mutation rate following tissue culture.</title>
        <authorList>
            <person name="Rajewski A."/>
            <person name="Carter-House D."/>
            <person name="Stajich J."/>
            <person name="Litt A."/>
        </authorList>
    </citation>
    <scope>NUCLEOTIDE SEQUENCE [LARGE SCALE GENOMIC DNA]</scope>
    <source>
        <strain evidence="1">AR-01</strain>
    </source>
</reference>
<dbReference type="Proteomes" id="UP000823775">
    <property type="component" value="Unassembled WGS sequence"/>
</dbReference>
<comment type="caution">
    <text evidence="1">The sequence shown here is derived from an EMBL/GenBank/DDBJ whole genome shotgun (WGS) entry which is preliminary data.</text>
</comment>
<name>A0ABS8WIE7_DATST</name>
<gene>
    <name evidence="1" type="ORF">HAX54_045970</name>
</gene>
<evidence type="ECO:0000313" key="2">
    <source>
        <dbReference type="Proteomes" id="UP000823775"/>
    </source>
</evidence>
<accession>A0ABS8WIE7</accession>
<organism evidence="1 2">
    <name type="scientific">Datura stramonium</name>
    <name type="common">Jimsonweed</name>
    <name type="synonym">Common thornapple</name>
    <dbReference type="NCBI Taxonomy" id="4076"/>
    <lineage>
        <taxon>Eukaryota</taxon>
        <taxon>Viridiplantae</taxon>
        <taxon>Streptophyta</taxon>
        <taxon>Embryophyta</taxon>
        <taxon>Tracheophyta</taxon>
        <taxon>Spermatophyta</taxon>
        <taxon>Magnoliopsida</taxon>
        <taxon>eudicotyledons</taxon>
        <taxon>Gunneridae</taxon>
        <taxon>Pentapetalae</taxon>
        <taxon>asterids</taxon>
        <taxon>lamiids</taxon>
        <taxon>Solanales</taxon>
        <taxon>Solanaceae</taxon>
        <taxon>Solanoideae</taxon>
        <taxon>Datureae</taxon>
        <taxon>Datura</taxon>
    </lineage>
</organism>